<comment type="caution">
    <text evidence="11">The sequence shown here is derived from an EMBL/GenBank/DDBJ whole genome shotgun (WGS) entry which is preliminary data.</text>
</comment>
<dbReference type="InterPro" id="IPR018108">
    <property type="entry name" value="MCP_transmembrane"/>
</dbReference>
<dbReference type="GO" id="GO:0005381">
    <property type="term" value="F:iron ion transmembrane transporter activity"/>
    <property type="evidence" value="ECO:0007669"/>
    <property type="project" value="UniProtKB-ARBA"/>
</dbReference>
<sequence length="342" mass="36357">MTGSQAPSASSFFLSSDGLSHVAFSSCAAIVARTLAHPLDTLKTRIQFAASPSPALQQPHSSPATATSLDPTAGQIRSTIRGILATESPTALYRGLPVALLFSVPALSVYLGAYDQSKAALAAWGGIGTEDSMGVHAAASCTAEILSGALWTPMEVLKNKLQVQTKATHPTIGKMHTWNLCKSIYAEHGLRGFFKGYFIALGVFIPYTMVYFMSYEQLKLAAAKVLLPPAQPPSSSTVHQANSPQQQQLPFAAYVACSGLSGALAGGVSNGLDIVKTRKQAGGGSQTAMQIAQQMWRHEGGWRAFGRGLGARILWITPTVTISMSVYEELKNWRARQMSLAL</sequence>
<keyword evidence="3 9" id="KW-0813">Transport</keyword>
<dbReference type="PROSITE" id="PS50920">
    <property type="entry name" value="SOLCAR"/>
    <property type="match status" value="3"/>
</dbReference>
<dbReference type="PANTHER" id="PTHR45758:SF3">
    <property type="entry name" value="MITOCHONDRIAL SUBSTRATE CARRIER FAMILY PROTEIN E"/>
    <property type="match status" value="1"/>
</dbReference>
<evidence type="ECO:0000256" key="10">
    <source>
        <dbReference type="SAM" id="Phobius"/>
    </source>
</evidence>
<evidence type="ECO:0000256" key="5">
    <source>
        <dbReference type="ARBA" id="ARBA00022989"/>
    </source>
</evidence>
<keyword evidence="5 10" id="KW-1133">Transmembrane helix</keyword>
<evidence type="ECO:0008006" key="13">
    <source>
        <dbReference type="Google" id="ProtNLM"/>
    </source>
</evidence>
<comment type="subcellular location">
    <subcellularLocation>
        <location evidence="1">Mitochondrion membrane</location>
        <topology evidence="1">Multi-pass membrane protein</topology>
    </subcellularLocation>
</comment>
<dbReference type="InterPro" id="IPR023395">
    <property type="entry name" value="MCP_dom_sf"/>
</dbReference>
<dbReference type="GO" id="GO:0031966">
    <property type="term" value="C:mitochondrial membrane"/>
    <property type="evidence" value="ECO:0007669"/>
    <property type="project" value="UniProtKB-SubCell"/>
</dbReference>
<reference evidence="11" key="1">
    <citation type="submission" date="2020-05" db="EMBL/GenBank/DDBJ databases">
        <title>Phylogenomic resolution of chytrid fungi.</title>
        <authorList>
            <person name="Stajich J.E."/>
            <person name="Amses K."/>
            <person name="Simmons R."/>
            <person name="Seto K."/>
            <person name="Myers J."/>
            <person name="Bonds A."/>
            <person name="Quandt C.A."/>
            <person name="Barry K."/>
            <person name="Liu P."/>
            <person name="Grigoriev I."/>
            <person name="Longcore J.E."/>
            <person name="James T.Y."/>
        </authorList>
    </citation>
    <scope>NUCLEOTIDE SEQUENCE</scope>
    <source>
        <strain evidence="11">JEL0379</strain>
    </source>
</reference>
<organism evidence="11 12">
    <name type="scientific">Geranomyces variabilis</name>
    <dbReference type="NCBI Taxonomy" id="109894"/>
    <lineage>
        <taxon>Eukaryota</taxon>
        <taxon>Fungi</taxon>
        <taxon>Fungi incertae sedis</taxon>
        <taxon>Chytridiomycota</taxon>
        <taxon>Chytridiomycota incertae sedis</taxon>
        <taxon>Chytridiomycetes</taxon>
        <taxon>Spizellomycetales</taxon>
        <taxon>Powellomycetaceae</taxon>
        <taxon>Geranomyces</taxon>
    </lineage>
</organism>
<evidence type="ECO:0000256" key="3">
    <source>
        <dbReference type="ARBA" id="ARBA00022448"/>
    </source>
</evidence>
<evidence type="ECO:0000256" key="2">
    <source>
        <dbReference type="ARBA" id="ARBA00006375"/>
    </source>
</evidence>
<name>A0AAD5XMG0_9FUNG</name>
<protein>
    <recommendedName>
        <fullName evidence="13">Mitochondrial carrier</fullName>
    </recommendedName>
</protein>
<feature type="transmembrane region" description="Helical" evidence="10">
    <location>
        <begin position="196"/>
        <end position="214"/>
    </location>
</feature>
<dbReference type="SUPFAM" id="SSF103506">
    <property type="entry name" value="Mitochondrial carrier"/>
    <property type="match status" value="1"/>
</dbReference>
<dbReference type="Gene3D" id="1.50.40.10">
    <property type="entry name" value="Mitochondrial carrier domain"/>
    <property type="match status" value="1"/>
</dbReference>
<evidence type="ECO:0000256" key="6">
    <source>
        <dbReference type="ARBA" id="ARBA00023128"/>
    </source>
</evidence>
<dbReference type="Pfam" id="PF00153">
    <property type="entry name" value="Mito_carr"/>
    <property type="match status" value="3"/>
</dbReference>
<evidence type="ECO:0000313" key="12">
    <source>
        <dbReference type="Proteomes" id="UP001212152"/>
    </source>
</evidence>
<dbReference type="Proteomes" id="UP001212152">
    <property type="component" value="Unassembled WGS sequence"/>
</dbReference>
<evidence type="ECO:0000256" key="7">
    <source>
        <dbReference type="ARBA" id="ARBA00023136"/>
    </source>
</evidence>
<evidence type="ECO:0000313" key="11">
    <source>
        <dbReference type="EMBL" id="KAJ3177402.1"/>
    </source>
</evidence>
<gene>
    <name evidence="11" type="ORF">HDU87_004421</name>
</gene>
<proteinExistence type="inferred from homology"/>
<feature type="repeat" description="Solcar" evidence="8">
    <location>
        <begin position="253"/>
        <end position="333"/>
    </location>
</feature>
<keyword evidence="12" id="KW-1185">Reference proteome</keyword>
<keyword evidence="7 8" id="KW-0472">Membrane</keyword>
<keyword evidence="6" id="KW-0496">Mitochondrion</keyword>
<dbReference type="PANTHER" id="PTHR45758">
    <property type="entry name" value="MITOFERRIN-1-RELATED"/>
    <property type="match status" value="1"/>
</dbReference>
<feature type="repeat" description="Solcar" evidence="8">
    <location>
        <begin position="131"/>
        <end position="221"/>
    </location>
</feature>
<evidence type="ECO:0000256" key="4">
    <source>
        <dbReference type="ARBA" id="ARBA00022692"/>
    </source>
</evidence>
<dbReference type="EMBL" id="JADGJQ010000033">
    <property type="protein sequence ID" value="KAJ3177402.1"/>
    <property type="molecule type" value="Genomic_DNA"/>
</dbReference>
<feature type="repeat" description="Solcar" evidence="8">
    <location>
        <begin position="16"/>
        <end position="120"/>
    </location>
</feature>
<feature type="transmembrane region" description="Helical" evidence="10">
    <location>
        <begin position="91"/>
        <end position="111"/>
    </location>
</feature>
<accession>A0AAD5XMG0</accession>
<comment type="similarity">
    <text evidence="2 9">Belongs to the mitochondrial carrier (TC 2.A.29) family.</text>
</comment>
<evidence type="ECO:0000256" key="8">
    <source>
        <dbReference type="PROSITE-ProRule" id="PRU00282"/>
    </source>
</evidence>
<evidence type="ECO:0000256" key="9">
    <source>
        <dbReference type="RuleBase" id="RU000488"/>
    </source>
</evidence>
<keyword evidence="4 8" id="KW-0812">Transmembrane</keyword>
<dbReference type="AlphaFoldDB" id="A0AAD5XMG0"/>
<evidence type="ECO:0000256" key="1">
    <source>
        <dbReference type="ARBA" id="ARBA00004225"/>
    </source>
</evidence>